<keyword evidence="3" id="KW-0964">Secreted</keyword>
<dbReference type="InterPro" id="IPR000209">
    <property type="entry name" value="Peptidase_S8/S53_dom"/>
</dbReference>
<accession>A0A5B2TD91</accession>
<dbReference type="Proteomes" id="UP000322110">
    <property type="component" value="Unassembled WGS sequence"/>
</dbReference>
<evidence type="ECO:0000259" key="11">
    <source>
        <dbReference type="PROSITE" id="PS51829"/>
    </source>
</evidence>
<evidence type="ECO:0000256" key="2">
    <source>
        <dbReference type="ARBA" id="ARBA00004613"/>
    </source>
</evidence>
<dbReference type="GO" id="GO:0005509">
    <property type="term" value="F:calcium ion binding"/>
    <property type="evidence" value="ECO:0007669"/>
    <property type="project" value="InterPro"/>
</dbReference>
<dbReference type="EMBL" id="VUKA01000015">
    <property type="protein sequence ID" value="KAA2211818.1"/>
    <property type="molecule type" value="Genomic_DNA"/>
</dbReference>
<dbReference type="PANTHER" id="PTHR42884:SF14">
    <property type="entry name" value="NEUROENDOCRINE CONVERTASE 1"/>
    <property type="match status" value="1"/>
</dbReference>
<dbReference type="GO" id="GO:0005615">
    <property type="term" value="C:extracellular space"/>
    <property type="evidence" value="ECO:0007669"/>
    <property type="project" value="InterPro"/>
</dbReference>
<keyword evidence="4 8" id="KW-0645">Protease</keyword>
<dbReference type="InterPro" id="IPR013858">
    <property type="entry name" value="Peptidase_M10B_C"/>
</dbReference>
<evidence type="ECO:0000256" key="10">
    <source>
        <dbReference type="SAM" id="Phobius"/>
    </source>
</evidence>
<dbReference type="GO" id="GO:0016020">
    <property type="term" value="C:membrane"/>
    <property type="evidence" value="ECO:0007669"/>
    <property type="project" value="TreeGrafter"/>
</dbReference>
<dbReference type="Gene3D" id="2.150.10.10">
    <property type="entry name" value="Serralysin-like metalloprotease, C-terminal"/>
    <property type="match status" value="1"/>
</dbReference>
<feature type="active site" description="Charge relay system" evidence="8">
    <location>
        <position position="92"/>
    </location>
</feature>
<name>A0A5B2TD91_9PROT</name>
<dbReference type="InterPro" id="IPR008979">
    <property type="entry name" value="Galactose-bd-like_sf"/>
</dbReference>
<dbReference type="GO" id="GO:0005737">
    <property type="term" value="C:cytoplasm"/>
    <property type="evidence" value="ECO:0007669"/>
    <property type="project" value="UniProtKB-ARBA"/>
</dbReference>
<evidence type="ECO:0000256" key="8">
    <source>
        <dbReference type="PROSITE-ProRule" id="PRU01240"/>
    </source>
</evidence>
<comment type="subcellular location">
    <subcellularLocation>
        <location evidence="2">Secreted</location>
    </subcellularLocation>
</comment>
<feature type="transmembrane region" description="Helical" evidence="10">
    <location>
        <begin position="7"/>
        <end position="26"/>
    </location>
</feature>
<evidence type="ECO:0000256" key="5">
    <source>
        <dbReference type="ARBA" id="ARBA00022737"/>
    </source>
</evidence>
<feature type="active site" description="Charge relay system" evidence="8">
    <location>
        <position position="60"/>
    </location>
</feature>
<keyword evidence="7 8" id="KW-0720">Serine protease</keyword>
<dbReference type="InterPro" id="IPR001343">
    <property type="entry name" value="Hemolysn_Ca-bd"/>
</dbReference>
<sequence>MDSAPGGNLGICFYFLFSGALLVAIFNDPDYASQWQLRSARLTSLYDEYSGQGIRIGQIDTRRWADRAELVGKVDLAASVTAPGTADPTDLHGQQVAEILVGNANNNTGGIGAAFNATLVAYTFNVIERRTIEQETTLLSLQSGVDVSHNSWGRSGYYFTDNFQQPAYAGAAAAIAATAAQGRGGLGTVIVRSAGNGAQQGDDVNTHNYVNNRHTITAGAAFENGNVAPMSNPGAALTVVAPGTATSWSAPIVSGTVALMLEANPNLGYRDVQTILGMSARMVDNDGAGWFFNAAQDWNGGGHHVSRRAGFGLIDAHAAVRLAESWEAQSTAGNLSQASVRNDAGGGLSENQRLEQSVRIDAAIRVERAELFIDLRHERIGDLRISLVSPSGTESLLLDRVALGNYDPASGALTFTLASTQFLNEAAQGDWRLRVDDLAAGNTGTLLNWGLTVLGSAASANTQHVYTDEFGSLSAANAARRVLQDAEGTDTINGAALTGDARIDLSGAGASRIAGQTLTLAAGTAIENAIGGDGNDWLTGNELANHLRGGRGNDRLEGGGGNDVLQPGPGSNLADGGAGYDILVLGGTAATYASWRQGDVTTLRSSGDIVQSWNVEQVNFADGAVLLRPDVPLFNAHFYAAANPDVLRSGADLLTHYSVFGWREGRDANPLLDSDAYLARNADVAAAGIDPLTHYGSSGWREGRDPSAGFDIGTYLGRNPDVAAAGIDPLAHYLTFGQAEGRGTGPAIGHAADDGFDAGYYFLANPDVARAGVDARAHWEAGGRQEGRDPNGYFDMAFYLAANPDVAAAGVDPLLHYNQSGWREGRAASDLFDSAAYLNANPDVAAAGFNPLLHYLNNGSVEGRLPDPVFL</sequence>
<evidence type="ECO:0000256" key="1">
    <source>
        <dbReference type="ARBA" id="ARBA00001913"/>
    </source>
</evidence>
<feature type="domain" description="P/Homo B" evidence="11">
    <location>
        <begin position="321"/>
        <end position="459"/>
    </location>
</feature>
<proteinExistence type="inferred from homology"/>
<dbReference type="PRINTS" id="PR00313">
    <property type="entry name" value="CABNDNGRPT"/>
</dbReference>
<keyword evidence="5" id="KW-0677">Repeat</keyword>
<keyword evidence="10" id="KW-1133">Transmembrane helix</keyword>
<comment type="cofactor">
    <cofactor evidence="1">
        <name>Ca(2+)</name>
        <dbReference type="ChEBI" id="CHEBI:29108"/>
    </cofactor>
</comment>
<dbReference type="Gene3D" id="3.40.50.200">
    <property type="entry name" value="Peptidase S8/S53 domain"/>
    <property type="match status" value="1"/>
</dbReference>
<evidence type="ECO:0000256" key="3">
    <source>
        <dbReference type="ARBA" id="ARBA00022525"/>
    </source>
</evidence>
<comment type="similarity">
    <text evidence="8">Belongs to the peptidase S8 family.</text>
</comment>
<dbReference type="GO" id="GO:0004252">
    <property type="term" value="F:serine-type endopeptidase activity"/>
    <property type="evidence" value="ECO:0007669"/>
    <property type="project" value="UniProtKB-UniRule"/>
</dbReference>
<keyword evidence="6 8" id="KW-0378">Hydrolase</keyword>
<evidence type="ECO:0000313" key="13">
    <source>
        <dbReference type="Proteomes" id="UP000322110"/>
    </source>
</evidence>
<reference evidence="12 13" key="1">
    <citation type="journal article" date="2015" name="Int. J. Syst. Evol. Microbiol.">
        <title>Roseomonas oryzae sp. nov., isolated from paddy rhizosphere soil.</title>
        <authorList>
            <person name="Ramaprasad E.V."/>
            <person name="Sasikala Ch."/>
            <person name="Ramana Ch.V."/>
        </authorList>
    </citation>
    <scope>NUCLEOTIDE SEQUENCE [LARGE SCALE GENOMIC DNA]</scope>
    <source>
        <strain evidence="12 13">KCTC 42542</strain>
    </source>
</reference>
<organism evidence="12 13">
    <name type="scientific">Teichococcus oryzae</name>
    <dbReference type="NCBI Taxonomy" id="1608942"/>
    <lineage>
        <taxon>Bacteria</taxon>
        <taxon>Pseudomonadati</taxon>
        <taxon>Pseudomonadota</taxon>
        <taxon>Alphaproteobacteria</taxon>
        <taxon>Acetobacterales</taxon>
        <taxon>Roseomonadaceae</taxon>
        <taxon>Roseomonas</taxon>
    </lineage>
</organism>
<feature type="region of interest" description="Disordered" evidence="9">
    <location>
        <begin position="548"/>
        <end position="570"/>
    </location>
</feature>
<dbReference type="Pfam" id="PF00353">
    <property type="entry name" value="HemolysinCabind"/>
    <property type="match status" value="1"/>
</dbReference>
<keyword evidence="13" id="KW-1185">Reference proteome</keyword>
<dbReference type="AlphaFoldDB" id="A0A5B2TD91"/>
<keyword evidence="10" id="KW-0812">Transmembrane</keyword>
<dbReference type="Pfam" id="PF01483">
    <property type="entry name" value="P_proprotein"/>
    <property type="match status" value="1"/>
</dbReference>
<dbReference type="PANTHER" id="PTHR42884">
    <property type="entry name" value="PROPROTEIN CONVERTASE SUBTILISIN/KEXIN-RELATED"/>
    <property type="match status" value="1"/>
</dbReference>
<dbReference type="InterPro" id="IPR011049">
    <property type="entry name" value="Serralysin-like_metalloprot_C"/>
</dbReference>
<dbReference type="SUPFAM" id="SSF49785">
    <property type="entry name" value="Galactose-binding domain-like"/>
    <property type="match status" value="1"/>
</dbReference>
<keyword evidence="10" id="KW-0472">Membrane</keyword>
<dbReference type="SUPFAM" id="SSF51120">
    <property type="entry name" value="beta-Roll"/>
    <property type="match status" value="1"/>
</dbReference>
<evidence type="ECO:0000313" key="12">
    <source>
        <dbReference type="EMBL" id="KAA2211818.1"/>
    </source>
</evidence>
<feature type="active site" description="Charge relay system" evidence="8">
    <location>
        <position position="247"/>
    </location>
</feature>
<dbReference type="Pfam" id="PF00082">
    <property type="entry name" value="Peptidase_S8"/>
    <property type="match status" value="1"/>
</dbReference>
<dbReference type="InterPro" id="IPR036852">
    <property type="entry name" value="Peptidase_S8/S53_dom_sf"/>
</dbReference>
<protein>
    <submittedName>
        <fullName evidence="12">S8 family serine peptidase</fullName>
    </submittedName>
</protein>
<gene>
    <name evidence="12" type="ORF">F0Q34_18245</name>
</gene>
<dbReference type="Gene3D" id="2.60.120.260">
    <property type="entry name" value="Galactose-binding domain-like"/>
    <property type="match status" value="1"/>
</dbReference>
<dbReference type="GO" id="GO:0016485">
    <property type="term" value="P:protein processing"/>
    <property type="evidence" value="ECO:0007669"/>
    <property type="project" value="TreeGrafter"/>
</dbReference>
<dbReference type="GO" id="GO:0012505">
    <property type="term" value="C:endomembrane system"/>
    <property type="evidence" value="ECO:0007669"/>
    <property type="project" value="UniProtKB-ARBA"/>
</dbReference>
<evidence type="ECO:0000256" key="6">
    <source>
        <dbReference type="ARBA" id="ARBA00022801"/>
    </source>
</evidence>
<comment type="caution">
    <text evidence="12">The sequence shown here is derived from an EMBL/GenBank/DDBJ whole genome shotgun (WGS) entry which is preliminary data.</text>
</comment>
<dbReference type="SUPFAM" id="SSF52743">
    <property type="entry name" value="Subtilisin-like"/>
    <property type="match status" value="1"/>
</dbReference>
<dbReference type="PROSITE" id="PS51892">
    <property type="entry name" value="SUBTILASE"/>
    <property type="match status" value="1"/>
</dbReference>
<evidence type="ECO:0000256" key="4">
    <source>
        <dbReference type="ARBA" id="ARBA00022670"/>
    </source>
</evidence>
<dbReference type="PROSITE" id="PS51829">
    <property type="entry name" value="P_HOMO_B"/>
    <property type="match status" value="1"/>
</dbReference>
<dbReference type="Pfam" id="PF08548">
    <property type="entry name" value="Peptidase_M10_C"/>
    <property type="match status" value="1"/>
</dbReference>
<dbReference type="InterPro" id="IPR002884">
    <property type="entry name" value="P_dom"/>
</dbReference>
<evidence type="ECO:0000256" key="7">
    <source>
        <dbReference type="ARBA" id="ARBA00022825"/>
    </source>
</evidence>
<evidence type="ECO:0000256" key="9">
    <source>
        <dbReference type="SAM" id="MobiDB-lite"/>
    </source>
</evidence>